<dbReference type="STRING" id="329046.A0A1Y2C5M8"/>
<sequence>MSTPTAAKPLDRETLAGWIQDQRKDFLVVDVRGNSDFAEGHVKGAENIPVDQIEQDAKAFESRLTSPKKLVFHCQLSQGVGAAEGQEVYVLQGGFTGWEEKFGKDALFTEEKKRED</sequence>
<dbReference type="Gene3D" id="3.40.250.10">
    <property type="entry name" value="Rhodanese-like domain"/>
    <property type="match status" value="1"/>
</dbReference>
<gene>
    <name evidence="2" type="ORF">BCR33DRAFT_851725</name>
</gene>
<evidence type="ECO:0000313" key="2">
    <source>
        <dbReference type="EMBL" id="ORY42187.1"/>
    </source>
</evidence>
<reference evidence="2 3" key="1">
    <citation type="submission" date="2016-07" db="EMBL/GenBank/DDBJ databases">
        <title>Pervasive Adenine N6-methylation of Active Genes in Fungi.</title>
        <authorList>
            <consortium name="DOE Joint Genome Institute"/>
            <person name="Mondo S.J."/>
            <person name="Dannebaum R.O."/>
            <person name="Kuo R.C."/>
            <person name="Labutti K."/>
            <person name="Haridas S."/>
            <person name="Kuo A."/>
            <person name="Salamov A."/>
            <person name="Ahrendt S.R."/>
            <person name="Lipzen A."/>
            <person name="Sullivan W."/>
            <person name="Andreopoulos W.B."/>
            <person name="Clum A."/>
            <person name="Lindquist E."/>
            <person name="Daum C."/>
            <person name="Ramamoorthy G.K."/>
            <person name="Gryganskyi A."/>
            <person name="Culley D."/>
            <person name="Magnuson J.K."/>
            <person name="James T.Y."/>
            <person name="O'Malley M.A."/>
            <person name="Stajich J.E."/>
            <person name="Spatafora J.W."/>
            <person name="Visel A."/>
            <person name="Grigoriev I.V."/>
        </authorList>
    </citation>
    <scope>NUCLEOTIDE SEQUENCE [LARGE SCALE GENOMIC DNA]</scope>
    <source>
        <strain evidence="2 3">JEL800</strain>
    </source>
</reference>
<dbReference type="OrthoDB" id="102559at2759"/>
<dbReference type="InterPro" id="IPR036873">
    <property type="entry name" value="Rhodanese-like_dom_sf"/>
</dbReference>
<organism evidence="2 3">
    <name type="scientific">Rhizoclosmatium globosum</name>
    <dbReference type="NCBI Taxonomy" id="329046"/>
    <lineage>
        <taxon>Eukaryota</taxon>
        <taxon>Fungi</taxon>
        <taxon>Fungi incertae sedis</taxon>
        <taxon>Chytridiomycota</taxon>
        <taxon>Chytridiomycota incertae sedis</taxon>
        <taxon>Chytridiomycetes</taxon>
        <taxon>Chytridiales</taxon>
        <taxon>Chytriomycetaceae</taxon>
        <taxon>Rhizoclosmatium</taxon>
    </lineage>
</organism>
<protein>
    <submittedName>
        <fullName evidence="2">Rhodanese-like protein</fullName>
    </submittedName>
</protein>
<dbReference type="Proteomes" id="UP000193642">
    <property type="component" value="Unassembled WGS sequence"/>
</dbReference>
<dbReference type="GO" id="GO:0005634">
    <property type="term" value="C:nucleus"/>
    <property type="evidence" value="ECO:0007669"/>
    <property type="project" value="TreeGrafter"/>
</dbReference>
<comment type="caution">
    <text evidence="2">The sequence shown here is derived from an EMBL/GenBank/DDBJ whole genome shotgun (WGS) entry which is preliminary data.</text>
</comment>
<dbReference type="PANTHER" id="PTHR10828">
    <property type="entry name" value="M-PHASE INDUCER PHOSPHATASE DUAL SPECIFICITY PHOSPHATASE CDC25"/>
    <property type="match status" value="1"/>
</dbReference>
<dbReference type="GO" id="GO:0004725">
    <property type="term" value="F:protein tyrosine phosphatase activity"/>
    <property type="evidence" value="ECO:0007669"/>
    <property type="project" value="TreeGrafter"/>
</dbReference>
<proteinExistence type="predicted"/>
<dbReference type="Pfam" id="PF00581">
    <property type="entry name" value="Rhodanese"/>
    <property type="match status" value="1"/>
</dbReference>
<evidence type="ECO:0000313" key="3">
    <source>
        <dbReference type="Proteomes" id="UP000193642"/>
    </source>
</evidence>
<evidence type="ECO:0000259" key="1">
    <source>
        <dbReference type="PROSITE" id="PS50206"/>
    </source>
</evidence>
<accession>A0A1Y2C5M8</accession>
<dbReference type="EMBL" id="MCGO01000029">
    <property type="protein sequence ID" value="ORY42187.1"/>
    <property type="molecule type" value="Genomic_DNA"/>
</dbReference>
<feature type="non-terminal residue" evidence="2">
    <location>
        <position position="1"/>
    </location>
</feature>
<keyword evidence="3" id="KW-1185">Reference proteome</keyword>
<feature type="domain" description="Rhodanese" evidence="1">
    <location>
        <begin position="22"/>
        <end position="107"/>
    </location>
</feature>
<name>A0A1Y2C5M8_9FUNG</name>
<dbReference type="PROSITE" id="PS50206">
    <property type="entry name" value="RHODANESE_3"/>
    <property type="match status" value="1"/>
</dbReference>
<dbReference type="PANTHER" id="PTHR10828:SF38">
    <property type="entry name" value="ARSENICAL-RESISTANCE PROTEIN 2-RELATED"/>
    <property type="match status" value="1"/>
</dbReference>
<dbReference type="InterPro" id="IPR001763">
    <property type="entry name" value="Rhodanese-like_dom"/>
</dbReference>
<dbReference type="SUPFAM" id="SSF52821">
    <property type="entry name" value="Rhodanese/Cell cycle control phosphatase"/>
    <property type="match status" value="1"/>
</dbReference>
<dbReference type="GO" id="GO:0005737">
    <property type="term" value="C:cytoplasm"/>
    <property type="evidence" value="ECO:0007669"/>
    <property type="project" value="TreeGrafter"/>
</dbReference>
<dbReference type="AlphaFoldDB" id="A0A1Y2C5M8"/>
<dbReference type="SMART" id="SM00450">
    <property type="entry name" value="RHOD"/>
    <property type="match status" value="1"/>
</dbReference>